<protein>
    <submittedName>
        <fullName evidence="2">Uncharacterized protein</fullName>
    </submittedName>
</protein>
<dbReference type="EMBL" id="CAOQHR010000010">
    <property type="protein sequence ID" value="CAI6340339.1"/>
    <property type="molecule type" value="Genomic_DNA"/>
</dbReference>
<reference evidence="2" key="1">
    <citation type="submission" date="2023-01" db="EMBL/GenBank/DDBJ databases">
        <authorList>
            <person name="Van Ghelder C."/>
            <person name="Rancurel C."/>
        </authorList>
    </citation>
    <scope>NUCLEOTIDE SEQUENCE</scope>
    <source>
        <strain evidence="2">CNCM I-4278</strain>
    </source>
</reference>
<feature type="compositionally biased region" description="Basic and acidic residues" evidence="1">
    <location>
        <begin position="1"/>
        <end position="11"/>
    </location>
</feature>
<feature type="compositionally biased region" description="Polar residues" evidence="1">
    <location>
        <begin position="414"/>
        <end position="428"/>
    </location>
</feature>
<dbReference type="OrthoDB" id="3795553at2759"/>
<evidence type="ECO:0000256" key="1">
    <source>
        <dbReference type="SAM" id="MobiDB-lite"/>
    </source>
</evidence>
<feature type="compositionally biased region" description="Polar residues" evidence="1">
    <location>
        <begin position="18"/>
        <end position="31"/>
    </location>
</feature>
<dbReference type="AlphaFoldDB" id="A0A9W4XQB0"/>
<accession>A0A9W4XQB0</accession>
<name>A0A9W4XQB0_9PLEO</name>
<gene>
    <name evidence="2" type="ORF">PDIGIT_LOCUS13515</name>
</gene>
<feature type="region of interest" description="Disordered" evidence="1">
    <location>
        <begin position="389"/>
        <end position="433"/>
    </location>
</feature>
<comment type="caution">
    <text evidence="2">The sequence shown here is derived from an EMBL/GenBank/DDBJ whole genome shotgun (WGS) entry which is preliminary data.</text>
</comment>
<dbReference type="Proteomes" id="UP001152607">
    <property type="component" value="Unassembled WGS sequence"/>
</dbReference>
<feature type="compositionally biased region" description="Polar residues" evidence="1">
    <location>
        <begin position="76"/>
        <end position="91"/>
    </location>
</feature>
<feature type="region of interest" description="Disordered" evidence="1">
    <location>
        <begin position="142"/>
        <end position="187"/>
    </location>
</feature>
<sequence>MSFKRLKDQTKKSLSGLYCSSNDHISQTPQKASPDDERHDRLTSKSTSPTKDSPSRRTRLLGSLRSMGSHRGLRSTCSHSKQFQPDNSPLETENPRTPVKPVPSLALGFEVSPPDKPMFENLAREVSQPSNREVLHSSPITMAHRHDESSEKPAAPSCLSSFVVGHPPEPPAPLQYALTQGPHEPTPAISAAVDVNTISNSCAVDQREVAADPNPTPMPGTNLPLDEVAASEVVSQNPSDLSQYQDYFNIDSKEHAYPDHLDTPIPSGPPVPGDPGYNEMIAKALMQEHTELTVSLSEISHMQQKNNDTSVSHQSPSNGYSTYFKPSKPRGCAGSNKLSDDLLYVFWNTSPERNNQPRAKVWSCYNGPTKSIWCETRSTSADIVTSKHNDPNDSIVRQRGGVLGFPTDGEDNISKTTIPSTRPESSSSEDGKEELRDFVRLYGGAMYPNKKSADEHPVDFSSEFLAQEHAAMGDLADNETKAEVELATRIMNRTLGG</sequence>
<proteinExistence type="predicted"/>
<keyword evidence="3" id="KW-1185">Reference proteome</keyword>
<feature type="compositionally biased region" description="Low complexity" evidence="1">
    <location>
        <begin position="60"/>
        <end position="70"/>
    </location>
</feature>
<organism evidence="2 3">
    <name type="scientific">Periconia digitata</name>
    <dbReference type="NCBI Taxonomy" id="1303443"/>
    <lineage>
        <taxon>Eukaryota</taxon>
        <taxon>Fungi</taxon>
        <taxon>Dikarya</taxon>
        <taxon>Ascomycota</taxon>
        <taxon>Pezizomycotina</taxon>
        <taxon>Dothideomycetes</taxon>
        <taxon>Pleosporomycetidae</taxon>
        <taxon>Pleosporales</taxon>
        <taxon>Massarineae</taxon>
        <taxon>Periconiaceae</taxon>
        <taxon>Periconia</taxon>
    </lineage>
</organism>
<evidence type="ECO:0000313" key="3">
    <source>
        <dbReference type="Proteomes" id="UP001152607"/>
    </source>
</evidence>
<feature type="compositionally biased region" description="Basic and acidic residues" evidence="1">
    <location>
        <begin position="33"/>
        <end position="43"/>
    </location>
</feature>
<feature type="region of interest" description="Disordered" evidence="1">
    <location>
        <begin position="1"/>
        <end position="113"/>
    </location>
</feature>
<evidence type="ECO:0000313" key="2">
    <source>
        <dbReference type="EMBL" id="CAI6340339.1"/>
    </source>
</evidence>